<dbReference type="Pfam" id="PF00440">
    <property type="entry name" value="TetR_N"/>
    <property type="match status" value="1"/>
</dbReference>
<organism evidence="4 5">
    <name type="scientific">Paractinoplanes deccanensis</name>
    <dbReference type="NCBI Taxonomy" id="113561"/>
    <lineage>
        <taxon>Bacteria</taxon>
        <taxon>Bacillati</taxon>
        <taxon>Actinomycetota</taxon>
        <taxon>Actinomycetes</taxon>
        <taxon>Micromonosporales</taxon>
        <taxon>Micromonosporaceae</taxon>
        <taxon>Paractinoplanes</taxon>
    </lineage>
</organism>
<reference evidence="4 5" key="1">
    <citation type="submission" date="2021-01" db="EMBL/GenBank/DDBJ databases">
        <title>Whole genome shotgun sequence of Actinoplanes deccanensis NBRC 13994.</title>
        <authorList>
            <person name="Komaki H."/>
            <person name="Tamura T."/>
        </authorList>
    </citation>
    <scope>NUCLEOTIDE SEQUENCE [LARGE SCALE GENOMIC DNA]</scope>
    <source>
        <strain evidence="4 5">NBRC 13994</strain>
    </source>
</reference>
<dbReference type="PROSITE" id="PS01081">
    <property type="entry name" value="HTH_TETR_1"/>
    <property type="match status" value="1"/>
</dbReference>
<dbReference type="PROSITE" id="PS50977">
    <property type="entry name" value="HTH_TETR_2"/>
    <property type="match status" value="1"/>
</dbReference>
<comment type="caution">
    <text evidence="4">The sequence shown here is derived from an EMBL/GenBank/DDBJ whole genome shotgun (WGS) entry which is preliminary data.</text>
</comment>
<dbReference type="Proteomes" id="UP000609879">
    <property type="component" value="Unassembled WGS sequence"/>
</dbReference>
<evidence type="ECO:0000259" key="3">
    <source>
        <dbReference type="PROSITE" id="PS50977"/>
    </source>
</evidence>
<proteinExistence type="predicted"/>
<dbReference type="InterPro" id="IPR023772">
    <property type="entry name" value="DNA-bd_HTH_TetR-type_CS"/>
</dbReference>
<gene>
    <name evidence="4" type="ORF">Ade02nite_89130</name>
</gene>
<keyword evidence="5" id="KW-1185">Reference proteome</keyword>
<dbReference type="PANTHER" id="PTHR30055:SF146">
    <property type="entry name" value="HTH-TYPE TRANSCRIPTIONAL DUAL REGULATOR CECR"/>
    <property type="match status" value="1"/>
</dbReference>
<keyword evidence="1 2" id="KW-0238">DNA-binding</keyword>
<sequence length="200" mass="22243">MSNDLTARARIRDAAIELFAERGIEGATIRDIAQAAGVSSGLLRHHFGSKEGLRDACDEHALSELLQVNAHFTEFRSLDRLTPKILLLQRYFMRSTMDGSPAGTAMFDRIIDYGEEWLARTDLKVSDPRAFVGLLTVMKMSMFTMRDLLSRAAGTDVGSVEGWRRVLDASLDLFSQPLITPVQADQARAQLDKIFGEVQP</sequence>
<evidence type="ECO:0000313" key="4">
    <source>
        <dbReference type="EMBL" id="GID80272.1"/>
    </source>
</evidence>
<dbReference type="PANTHER" id="PTHR30055">
    <property type="entry name" value="HTH-TYPE TRANSCRIPTIONAL REGULATOR RUTR"/>
    <property type="match status" value="1"/>
</dbReference>
<dbReference type="InterPro" id="IPR001647">
    <property type="entry name" value="HTH_TetR"/>
</dbReference>
<dbReference type="Gene3D" id="1.10.357.10">
    <property type="entry name" value="Tetracycline Repressor, domain 2"/>
    <property type="match status" value="1"/>
</dbReference>
<accession>A0ABQ3YJY3</accession>
<evidence type="ECO:0000256" key="2">
    <source>
        <dbReference type="PROSITE-ProRule" id="PRU00335"/>
    </source>
</evidence>
<dbReference type="PRINTS" id="PR00455">
    <property type="entry name" value="HTHTETR"/>
</dbReference>
<evidence type="ECO:0000313" key="5">
    <source>
        <dbReference type="Proteomes" id="UP000609879"/>
    </source>
</evidence>
<feature type="domain" description="HTH tetR-type" evidence="3">
    <location>
        <begin position="5"/>
        <end position="65"/>
    </location>
</feature>
<feature type="DNA-binding region" description="H-T-H motif" evidence="2">
    <location>
        <begin position="28"/>
        <end position="47"/>
    </location>
</feature>
<protein>
    <submittedName>
        <fullName evidence="4">TetR family transcriptional regulator</fullName>
    </submittedName>
</protein>
<dbReference type="EMBL" id="BOMI01000189">
    <property type="protein sequence ID" value="GID80272.1"/>
    <property type="molecule type" value="Genomic_DNA"/>
</dbReference>
<dbReference type="InterPro" id="IPR050109">
    <property type="entry name" value="HTH-type_TetR-like_transc_reg"/>
</dbReference>
<dbReference type="RefSeq" id="WP_203777424.1">
    <property type="nucleotide sequence ID" value="NZ_BAAABO010000049.1"/>
</dbReference>
<evidence type="ECO:0000256" key="1">
    <source>
        <dbReference type="ARBA" id="ARBA00023125"/>
    </source>
</evidence>
<dbReference type="InterPro" id="IPR009057">
    <property type="entry name" value="Homeodomain-like_sf"/>
</dbReference>
<name>A0ABQ3YJY3_9ACTN</name>
<dbReference type="SUPFAM" id="SSF46689">
    <property type="entry name" value="Homeodomain-like"/>
    <property type="match status" value="1"/>
</dbReference>